<name>A0AAF3FF80_9BILA</name>
<reference evidence="3" key="1">
    <citation type="submission" date="2024-02" db="UniProtKB">
        <authorList>
            <consortium name="WormBaseParasite"/>
        </authorList>
    </citation>
    <scope>IDENTIFICATION</scope>
</reference>
<evidence type="ECO:0000256" key="1">
    <source>
        <dbReference type="SAM" id="MobiDB-lite"/>
    </source>
</evidence>
<dbReference type="WBParaSite" id="MBELARI_LOCUS5695">
    <property type="protein sequence ID" value="MBELARI_LOCUS5695"/>
    <property type="gene ID" value="MBELARI_LOCUS5695"/>
</dbReference>
<proteinExistence type="predicted"/>
<dbReference type="Proteomes" id="UP000887575">
    <property type="component" value="Unassembled WGS sequence"/>
</dbReference>
<feature type="region of interest" description="Disordered" evidence="1">
    <location>
        <begin position="1"/>
        <end position="45"/>
    </location>
</feature>
<accession>A0AAF3FF80</accession>
<organism evidence="2 3">
    <name type="scientific">Mesorhabditis belari</name>
    <dbReference type="NCBI Taxonomy" id="2138241"/>
    <lineage>
        <taxon>Eukaryota</taxon>
        <taxon>Metazoa</taxon>
        <taxon>Ecdysozoa</taxon>
        <taxon>Nematoda</taxon>
        <taxon>Chromadorea</taxon>
        <taxon>Rhabditida</taxon>
        <taxon>Rhabditina</taxon>
        <taxon>Rhabditomorpha</taxon>
        <taxon>Rhabditoidea</taxon>
        <taxon>Rhabditidae</taxon>
        <taxon>Mesorhabditinae</taxon>
        <taxon>Mesorhabditis</taxon>
    </lineage>
</organism>
<protein>
    <submittedName>
        <fullName evidence="3">Uncharacterized protein</fullName>
    </submittedName>
</protein>
<dbReference type="AlphaFoldDB" id="A0AAF3FF80"/>
<evidence type="ECO:0000313" key="2">
    <source>
        <dbReference type="Proteomes" id="UP000887575"/>
    </source>
</evidence>
<evidence type="ECO:0000313" key="3">
    <source>
        <dbReference type="WBParaSite" id="MBELARI_LOCUS5695"/>
    </source>
</evidence>
<sequence length="283" mass="32483">MALQLWDAVQFSHRESSSDTEHTDKSSSDTEHTEKSSSDTEQLGIGNGVEEAEGFLFHTDFHFTRRRRRDIAQKGRSSGSGVEGLARECGRSCSIRLRGNHSTHIVHLHIFHQLPHSHNRSSTNSNRNGSILPLVQWMSSPNSTTASITKTNPNCVYRAHVRGVSESSVVNLCERHGSLFGLLALPDGVYSVEPLEEEGKKSGKHHRWQPHLIHKFKDHNFMQYDSDRISSPIDSINITYEQFRWDQPQERQRRSRRSATSWDHYVEVRKIRKLSKHSLKQKL</sequence>
<keyword evidence="2" id="KW-1185">Reference proteome</keyword>
<feature type="compositionally biased region" description="Basic and acidic residues" evidence="1">
    <location>
        <begin position="12"/>
        <end position="38"/>
    </location>
</feature>